<feature type="compositionally biased region" description="Basic and acidic residues" evidence="1">
    <location>
        <begin position="90"/>
        <end position="99"/>
    </location>
</feature>
<keyword evidence="2" id="KW-0812">Transmembrane</keyword>
<proteinExistence type="predicted"/>
<feature type="transmembrane region" description="Helical" evidence="2">
    <location>
        <begin position="6"/>
        <end position="29"/>
    </location>
</feature>
<evidence type="ECO:0000256" key="2">
    <source>
        <dbReference type="SAM" id="Phobius"/>
    </source>
</evidence>
<keyword evidence="2" id="KW-1133">Transmembrane helix</keyword>
<dbReference type="Proteomes" id="UP001211105">
    <property type="component" value="Unassembled WGS sequence"/>
</dbReference>
<dbReference type="EMBL" id="JAQKGX010000002">
    <property type="protein sequence ID" value="MDB1161430.1"/>
    <property type="molecule type" value="Genomic_DNA"/>
</dbReference>
<evidence type="ECO:0000313" key="3">
    <source>
        <dbReference type="EMBL" id="MDB1161430.1"/>
    </source>
</evidence>
<gene>
    <name evidence="3" type="ORF">PL707_03895</name>
</gene>
<evidence type="ECO:0000313" key="4">
    <source>
        <dbReference type="Proteomes" id="UP001211105"/>
    </source>
</evidence>
<evidence type="ECO:0008006" key="5">
    <source>
        <dbReference type="Google" id="ProtNLM"/>
    </source>
</evidence>
<organism evidence="3 4">
    <name type="scientific">Bifidobacterium catenulatum</name>
    <dbReference type="NCBI Taxonomy" id="1686"/>
    <lineage>
        <taxon>Bacteria</taxon>
        <taxon>Bacillati</taxon>
        <taxon>Actinomycetota</taxon>
        <taxon>Actinomycetes</taxon>
        <taxon>Bifidobacteriales</taxon>
        <taxon>Bifidobacteriaceae</taxon>
        <taxon>Bifidobacterium</taxon>
    </lineage>
</organism>
<comment type="caution">
    <text evidence="3">The sequence shown here is derived from an EMBL/GenBank/DDBJ whole genome shotgun (WGS) entry which is preliminary data.</text>
</comment>
<protein>
    <recommendedName>
        <fullName evidence="5">Hypoyhetical protein</fullName>
    </recommendedName>
</protein>
<dbReference type="AlphaFoldDB" id="A0AAW5ZXA1"/>
<feature type="region of interest" description="Disordered" evidence="1">
    <location>
        <begin position="85"/>
        <end position="109"/>
    </location>
</feature>
<sequence length="109" mass="12134">METIPVQTLITIVVIASVLILALAASITLDRNREAWKEGYEHALNVHRLIPSPRDEANIASAPRKYAQNRGPSWKDGYKSCLKAHGLPMTERDSQEMRSDPYASMDNAA</sequence>
<evidence type="ECO:0000256" key="1">
    <source>
        <dbReference type="SAM" id="MobiDB-lite"/>
    </source>
</evidence>
<name>A0AAW5ZXA1_9BIFI</name>
<accession>A0AAW5ZXA1</accession>
<dbReference type="RefSeq" id="WP_195223858.1">
    <property type="nucleotide sequence ID" value="NZ_JADMXZ010000004.1"/>
</dbReference>
<keyword evidence="2" id="KW-0472">Membrane</keyword>
<reference evidence="3" key="1">
    <citation type="submission" date="2023-01" db="EMBL/GenBank/DDBJ databases">
        <title>Human gut microbiome strain richness.</title>
        <authorList>
            <person name="Chen-Liaw A."/>
        </authorList>
    </citation>
    <scope>NUCLEOTIDE SEQUENCE</scope>
    <source>
        <strain evidence="3">BSD2780120875st1_E5_BSD2780120875b_170604</strain>
    </source>
</reference>